<dbReference type="EMBL" id="CAJVQB010127988">
    <property type="protein sequence ID" value="CAG8853703.1"/>
    <property type="molecule type" value="Genomic_DNA"/>
</dbReference>
<name>A0ABN7XEK5_GIGMA</name>
<comment type="caution">
    <text evidence="1">The sequence shown here is derived from an EMBL/GenBank/DDBJ whole genome shotgun (WGS) entry which is preliminary data.</text>
</comment>
<sequence>DKVATQKASENLFLPITSINCNRISKRCPLEILSIPNAAFEQAANLHLGL</sequence>
<reference evidence="1 2" key="1">
    <citation type="submission" date="2021-06" db="EMBL/GenBank/DDBJ databases">
        <authorList>
            <person name="Kallberg Y."/>
            <person name="Tangrot J."/>
            <person name="Rosling A."/>
        </authorList>
    </citation>
    <scope>NUCLEOTIDE SEQUENCE [LARGE SCALE GENOMIC DNA]</scope>
    <source>
        <strain evidence="1 2">120-4 pot B 10/14</strain>
    </source>
</reference>
<feature type="non-terminal residue" evidence="1">
    <location>
        <position position="50"/>
    </location>
</feature>
<proteinExistence type="predicted"/>
<dbReference type="Proteomes" id="UP000789901">
    <property type="component" value="Unassembled WGS sequence"/>
</dbReference>
<evidence type="ECO:0000313" key="1">
    <source>
        <dbReference type="EMBL" id="CAG8853703.1"/>
    </source>
</evidence>
<organism evidence="1 2">
    <name type="scientific">Gigaspora margarita</name>
    <dbReference type="NCBI Taxonomy" id="4874"/>
    <lineage>
        <taxon>Eukaryota</taxon>
        <taxon>Fungi</taxon>
        <taxon>Fungi incertae sedis</taxon>
        <taxon>Mucoromycota</taxon>
        <taxon>Glomeromycotina</taxon>
        <taxon>Glomeromycetes</taxon>
        <taxon>Diversisporales</taxon>
        <taxon>Gigasporaceae</taxon>
        <taxon>Gigaspora</taxon>
    </lineage>
</organism>
<gene>
    <name evidence="1" type="ORF">GMARGA_LOCUS42524</name>
</gene>
<keyword evidence="2" id="KW-1185">Reference proteome</keyword>
<feature type="non-terminal residue" evidence="1">
    <location>
        <position position="1"/>
    </location>
</feature>
<evidence type="ECO:0000313" key="2">
    <source>
        <dbReference type="Proteomes" id="UP000789901"/>
    </source>
</evidence>
<protein>
    <submittedName>
        <fullName evidence="1">32279_t:CDS:1</fullName>
    </submittedName>
</protein>
<accession>A0ABN7XEK5</accession>